<dbReference type="PRINTS" id="PR00947">
    <property type="entry name" value="CUTICLE"/>
</dbReference>
<name>A0AA39CAP2_9HYME</name>
<reference evidence="5" key="2">
    <citation type="submission" date="2023-03" db="EMBL/GenBank/DDBJ databases">
        <authorList>
            <person name="Inwood S.N."/>
            <person name="Skelly J.G."/>
            <person name="Guhlin J."/>
            <person name="Harrop T.W.R."/>
            <person name="Goldson S.G."/>
            <person name="Dearden P.K."/>
        </authorList>
    </citation>
    <scope>NUCLEOTIDE SEQUENCE</scope>
    <source>
        <strain evidence="5">Irish</strain>
        <tissue evidence="5">Whole body</tissue>
    </source>
</reference>
<dbReference type="InterPro" id="IPR000618">
    <property type="entry name" value="Insect_cuticle"/>
</dbReference>
<keyword evidence="1 2" id="KW-0193">Cuticle</keyword>
<organism evidence="5 6">
    <name type="scientific">Microctonus aethiopoides</name>
    <dbReference type="NCBI Taxonomy" id="144406"/>
    <lineage>
        <taxon>Eukaryota</taxon>
        <taxon>Metazoa</taxon>
        <taxon>Ecdysozoa</taxon>
        <taxon>Arthropoda</taxon>
        <taxon>Hexapoda</taxon>
        <taxon>Insecta</taxon>
        <taxon>Pterygota</taxon>
        <taxon>Neoptera</taxon>
        <taxon>Endopterygota</taxon>
        <taxon>Hymenoptera</taxon>
        <taxon>Apocrita</taxon>
        <taxon>Ichneumonoidea</taxon>
        <taxon>Braconidae</taxon>
        <taxon>Euphorinae</taxon>
        <taxon>Microctonus</taxon>
    </lineage>
</organism>
<feature type="region of interest" description="Disordered" evidence="3">
    <location>
        <begin position="135"/>
        <end position="154"/>
    </location>
</feature>
<evidence type="ECO:0000256" key="1">
    <source>
        <dbReference type="ARBA" id="ARBA00022460"/>
    </source>
</evidence>
<keyword evidence="6" id="KW-1185">Reference proteome</keyword>
<sequence length="154" mass="16895">MLSFVVDSQYNTINMKFLIVALAFIAMVAAQPVQPEPLRILEQSQDISPDGSFQYSFRGENGIFVEANGQPGQSASGEDGPPTIISGRFEYLSEDGTPIIVTYTADENGFHPEGDHLPTPHPIPEAIARSIELNAASSNVRAQREQPKNYGRRF</sequence>
<reference evidence="5" key="1">
    <citation type="journal article" date="2023" name="bioRxiv">
        <title>Scaffold-level genome assemblies of two parasitoid biocontrol wasps reveal the parthenogenesis mechanism and an associated novel virus.</title>
        <authorList>
            <person name="Inwood S."/>
            <person name="Skelly J."/>
            <person name="Guhlin J."/>
            <person name="Harrop T."/>
            <person name="Goldson S."/>
            <person name="Dearden P."/>
        </authorList>
    </citation>
    <scope>NUCLEOTIDE SEQUENCE</scope>
    <source>
        <strain evidence="5">Irish</strain>
        <tissue evidence="5">Whole body</tissue>
    </source>
</reference>
<evidence type="ECO:0000313" key="5">
    <source>
        <dbReference type="EMBL" id="KAK0160908.1"/>
    </source>
</evidence>
<dbReference type="PANTHER" id="PTHR10380:SF241">
    <property type="entry name" value="CUTICULAR PROTEIN 47EG-RELATED"/>
    <property type="match status" value="1"/>
</dbReference>
<feature type="region of interest" description="Disordered" evidence="3">
    <location>
        <begin position="66"/>
        <end position="85"/>
    </location>
</feature>
<dbReference type="InterPro" id="IPR050468">
    <property type="entry name" value="Cuticle_Struct_Prot"/>
</dbReference>
<dbReference type="EMBL" id="JAQQBS010001423">
    <property type="protein sequence ID" value="KAK0160908.1"/>
    <property type="molecule type" value="Genomic_DNA"/>
</dbReference>
<feature type="signal peptide" evidence="4">
    <location>
        <begin position="1"/>
        <end position="30"/>
    </location>
</feature>
<dbReference type="PROSITE" id="PS00233">
    <property type="entry name" value="CHIT_BIND_RR_1"/>
    <property type="match status" value="1"/>
</dbReference>
<keyword evidence="4" id="KW-0732">Signal</keyword>
<dbReference type="InterPro" id="IPR031311">
    <property type="entry name" value="CHIT_BIND_RR_consensus"/>
</dbReference>
<protein>
    <submittedName>
        <fullName evidence="5">Uncharacterized protein</fullName>
    </submittedName>
</protein>
<comment type="caution">
    <text evidence="5">The sequence shown here is derived from an EMBL/GenBank/DDBJ whole genome shotgun (WGS) entry which is preliminary data.</text>
</comment>
<evidence type="ECO:0000256" key="2">
    <source>
        <dbReference type="PROSITE-ProRule" id="PRU00497"/>
    </source>
</evidence>
<dbReference type="Pfam" id="PF00379">
    <property type="entry name" value="Chitin_bind_4"/>
    <property type="match status" value="1"/>
</dbReference>
<accession>A0AA39CAP2</accession>
<evidence type="ECO:0000256" key="3">
    <source>
        <dbReference type="SAM" id="MobiDB-lite"/>
    </source>
</evidence>
<evidence type="ECO:0000313" key="6">
    <source>
        <dbReference type="Proteomes" id="UP001168990"/>
    </source>
</evidence>
<proteinExistence type="predicted"/>
<dbReference type="GO" id="GO:0008010">
    <property type="term" value="F:structural constituent of chitin-based larval cuticle"/>
    <property type="evidence" value="ECO:0007669"/>
    <property type="project" value="TreeGrafter"/>
</dbReference>
<dbReference type="Proteomes" id="UP001168990">
    <property type="component" value="Unassembled WGS sequence"/>
</dbReference>
<dbReference type="PROSITE" id="PS51155">
    <property type="entry name" value="CHIT_BIND_RR_2"/>
    <property type="match status" value="1"/>
</dbReference>
<feature type="chain" id="PRO_5041295464" evidence="4">
    <location>
        <begin position="31"/>
        <end position="154"/>
    </location>
</feature>
<evidence type="ECO:0000256" key="4">
    <source>
        <dbReference type="SAM" id="SignalP"/>
    </source>
</evidence>
<dbReference type="PANTHER" id="PTHR10380">
    <property type="entry name" value="CUTICLE PROTEIN"/>
    <property type="match status" value="1"/>
</dbReference>
<gene>
    <name evidence="5" type="ORF">PV328_008265</name>
</gene>
<dbReference type="AlphaFoldDB" id="A0AA39CAP2"/>
<dbReference type="GO" id="GO:0062129">
    <property type="term" value="C:chitin-based extracellular matrix"/>
    <property type="evidence" value="ECO:0007669"/>
    <property type="project" value="TreeGrafter"/>
</dbReference>